<reference evidence="2 3" key="1">
    <citation type="journal article" date="2012" name="Stand. Genomic Sci.">
        <title>Complete genome sequence of Marinomonas posidonica type strain (IVIA-Po-181(T)).</title>
        <authorList>
            <person name="Lucas-Elio P."/>
            <person name="Goodwin L."/>
            <person name="Woyke T."/>
            <person name="Pitluck S."/>
            <person name="Nolan M."/>
            <person name="Kyrpides N.C."/>
            <person name="Detter J.C."/>
            <person name="Copeland A."/>
            <person name="Lu M."/>
            <person name="Bruce D."/>
            <person name="Detter C."/>
            <person name="Tapia R."/>
            <person name="Han S."/>
            <person name="Land M.L."/>
            <person name="Ivanova N."/>
            <person name="Mikhailova N."/>
            <person name="Johnston A.W."/>
            <person name="Sanchez-Amat A."/>
        </authorList>
    </citation>
    <scope>NUCLEOTIDE SEQUENCE [LARGE SCALE GENOMIC DNA]</scope>
    <source>
        <strain evidence="3">CECT 7376 / NCIMB 14433 / IVIA-Po-181</strain>
    </source>
</reference>
<evidence type="ECO:0000313" key="3">
    <source>
        <dbReference type="Proteomes" id="UP000009230"/>
    </source>
</evidence>
<evidence type="ECO:0000313" key="2">
    <source>
        <dbReference type="EMBL" id="AEF54820.1"/>
    </source>
</evidence>
<dbReference type="InterPro" id="IPR005303">
    <property type="entry name" value="MOCOS_middle"/>
</dbReference>
<dbReference type="Pfam" id="PF03473">
    <property type="entry name" value="MOSC"/>
    <property type="match status" value="1"/>
</dbReference>
<sequence length="278" mass="31689">MVYSLSDLVIYPIKSIHGIHKQQAQVGFSGLEDDRCLVLVKPNGDVITGRKYPELTRIQASKNTQNQWLLKHPDHSQILTLDATMLTEEYRLVTIWNNAIQAQSLVPEVDQWFSELLGETIHLAFFGQESKRHTNRRPNSPVAFADGYPFLLTTEASLEELNRSCPESIQMAQFRPNMVVKGGKAFEEDTWKRIRIGEVEFENVQPCVRCIFATLNPDTGIRSRKGEPLKTLGKFRLLKNEGITFGLNLIALNTGLIQQGDEVEILEYQEADQYIDKR</sequence>
<dbReference type="AlphaFoldDB" id="F6D0M2"/>
<dbReference type="GO" id="GO:0030151">
    <property type="term" value="F:molybdenum ion binding"/>
    <property type="evidence" value="ECO:0007669"/>
    <property type="project" value="InterPro"/>
</dbReference>
<dbReference type="EMBL" id="CP002771">
    <property type="protein sequence ID" value="AEF54820.1"/>
    <property type="molecule type" value="Genomic_DNA"/>
</dbReference>
<dbReference type="GO" id="GO:0030170">
    <property type="term" value="F:pyridoxal phosphate binding"/>
    <property type="evidence" value="ECO:0007669"/>
    <property type="project" value="InterPro"/>
</dbReference>
<dbReference type="HOGENOM" id="CLU_028286_0_2_6"/>
<dbReference type="SUPFAM" id="SSF141673">
    <property type="entry name" value="MOSC N-terminal domain-like"/>
    <property type="match status" value="1"/>
</dbReference>
<dbReference type="PANTHER" id="PTHR14237">
    <property type="entry name" value="MOLYBDOPTERIN COFACTOR SULFURASE MOSC"/>
    <property type="match status" value="1"/>
</dbReference>
<dbReference type="OrthoDB" id="581532at2"/>
<dbReference type="eggNOG" id="COG3217">
    <property type="taxonomic scope" value="Bacteria"/>
</dbReference>
<keyword evidence="3" id="KW-1185">Reference proteome</keyword>
<dbReference type="KEGG" id="mpc:Mar181_1782"/>
<accession>F6D0M2</accession>
<dbReference type="Proteomes" id="UP000009230">
    <property type="component" value="Chromosome"/>
</dbReference>
<dbReference type="PROSITE" id="PS51340">
    <property type="entry name" value="MOSC"/>
    <property type="match status" value="1"/>
</dbReference>
<feature type="domain" description="MOSC" evidence="1">
    <location>
        <begin position="111"/>
        <end position="266"/>
    </location>
</feature>
<evidence type="ECO:0000259" key="1">
    <source>
        <dbReference type="PROSITE" id="PS51340"/>
    </source>
</evidence>
<dbReference type="SUPFAM" id="SSF50800">
    <property type="entry name" value="PK beta-barrel domain-like"/>
    <property type="match status" value="1"/>
</dbReference>
<protein>
    <submittedName>
        <fullName evidence="2">MOSC domain containing protein</fullName>
    </submittedName>
</protein>
<dbReference type="InterPro" id="IPR005302">
    <property type="entry name" value="MoCF_Sase_C"/>
</dbReference>
<dbReference type="RefSeq" id="WP_013796295.1">
    <property type="nucleotide sequence ID" value="NC_015559.1"/>
</dbReference>
<dbReference type="Pfam" id="PF03476">
    <property type="entry name" value="MOSC_N"/>
    <property type="match status" value="1"/>
</dbReference>
<name>F6D0M2_MARPP</name>
<dbReference type="PANTHER" id="PTHR14237:SF19">
    <property type="entry name" value="MITOCHONDRIAL AMIDOXIME REDUCING COMPONENT 1"/>
    <property type="match status" value="1"/>
</dbReference>
<dbReference type="STRING" id="491952.Mar181_1782"/>
<gene>
    <name evidence="2" type="ordered locus">Mar181_1782</name>
</gene>
<proteinExistence type="predicted"/>
<organism evidence="2 3">
    <name type="scientific">Marinomonas posidonica (strain CECT 7376 / NCIMB 14433 / IVIA-Po-181)</name>
    <dbReference type="NCBI Taxonomy" id="491952"/>
    <lineage>
        <taxon>Bacteria</taxon>
        <taxon>Pseudomonadati</taxon>
        <taxon>Pseudomonadota</taxon>
        <taxon>Gammaproteobacteria</taxon>
        <taxon>Oceanospirillales</taxon>
        <taxon>Oceanospirillaceae</taxon>
        <taxon>Marinomonas</taxon>
    </lineage>
</organism>
<dbReference type="GO" id="GO:0003824">
    <property type="term" value="F:catalytic activity"/>
    <property type="evidence" value="ECO:0007669"/>
    <property type="project" value="InterPro"/>
</dbReference>
<dbReference type="InterPro" id="IPR011037">
    <property type="entry name" value="Pyrv_Knase-like_insert_dom_sf"/>
</dbReference>